<evidence type="ECO:0000313" key="1">
    <source>
        <dbReference type="EMBL" id="KXA99425.1"/>
    </source>
</evidence>
<name>A0A133UZ03_9EURY</name>
<comment type="caution">
    <text evidence="1">The sequence shown here is derived from an EMBL/GenBank/DDBJ whole genome shotgun (WGS) entry which is preliminary data.</text>
</comment>
<proteinExistence type="predicted"/>
<reference evidence="1 2" key="1">
    <citation type="journal article" date="2016" name="Sci. Rep.">
        <title>Metabolic traits of an uncultured archaeal lineage -MSBL1- from brine pools of the Red Sea.</title>
        <authorList>
            <person name="Mwirichia R."/>
            <person name="Alam I."/>
            <person name="Rashid M."/>
            <person name="Vinu M."/>
            <person name="Ba-Alawi W."/>
            <person name="Anthony Kamau A."/>
            <person name="Kamanda Ngugi D."/>
            <person name="Goker M."/>
            <person name="Klenk H.P."/>
            <person name="Bajic V."/>
            <person name="Stingl U."/>
        </authorList>
    </citation>
    <scope>NUCLEOTIDE SEQUENCE [LARGE SCALE GENOMIC DNA]</scope>
    <source>
        <strain evidence="1">SCGC-AAA261C02</strain>
    </source>
</reference>
<protein>
    <submittedName>
        <fullName evidence="1">Uncharacterized protein</fullName>
    </submittedName>
</protein>
<keyword evidence="2" id="KW-1185">Reference proteome</keyword>
<gene>
    <name evidence="1" type="ORF">AKJ42_03210</name>
</gene>
<dbReference type="AlphaFoldDB" id="A0A133UZ03"/>
<sequence>MKGRTAIVQLKKARKHLKSLLVAETKGSSPQMGFIFRDGQIIGVLYPYEKKLYLISIEKFIDRIKALLKKQQTFKNRIPNVQPFTKIR</sequence>
<dbReference type="EMBL" id="LHXW01000045">
    <property type="protein sequence ID" value="KXA99425.1"/>
    <property type="molecule type" value="Genomic_DNA"/>
</dbReference>
<dbReference type="Proteomes" id="UP000070520">
    <property type="component" value="Unassembled WGS sequence"/>
</dbReference>
<evidence type="ECO:0000313" key="2">
    <source>
        <dbReference type="Proteomes" id="UP000070520"/>
    </source>
</evidence>
<accession>A0A133UZ03</accession>
<organism evidence="1 2">
    <name type="scientific">candidate division MSBL1 archaeon SCGC-AAA261C02</name>
    <dbReference type="NCBI Taxonomy" id="1698272"/>
    <lineage>
        <taxon>Archaea</taxon>
        <taxon>Methanobacteriati</taxon>
        <taxon>Methanobacteriota</taxon>
        <taxon>candidate division MSBL1</taxon>
    </lineage>
</organism>